<dbReference type="Pfam" id="PF00420">
    <property type="entry name" value="Oxidored_q2"/>
    <property type="match status" value="1"/>
</dbReference>
<keyword evidence="13" id="KW-0496">Mitochondrion</keyword>
<keyword evidence="12" id="KW-0732">Signal</keyword>
<dbReference type="AlphaFoldDB" id="A0A343S5D5"/>
<keyword evidence="8 11" id="KW-0472">Membrane</keyword>
<dbReference type="GO" id="GO:0016020">
    <property type="term" value="C:membrane"/>
    <property type="evidence" value="ECO:0007669"/>
    <property type="project" value="UniProtKB-SubCell"/>
</dbReference>
<evidence type="ECO:0000256" key="6">
    <source>
        <dbReference type="ARBA" id="ARBA00022989"/>
    </source>
</evidence>
<dbReference type="EMBL" id="MG674192">
    <property type="protein sequence ID" value="AUJ22060.1"/>
    <property type="molecule type" value="Genomic_DNA"/>
</dbReference>
<keyword evidence="6 11" id="KW-1133">Transmembrane helix</keyword>
<dbReference type="InterPro" id="IPR039428">
    <property type="entry name" value="NUOK/Mnh_C1-like"/>
</dbReference>
<comment type="catalytic activity">
    <reaction evidence="10">
        <text>a ubiquinone + NADH + 5 H(+)(in) = a ubiquinol + NAD(+) + 4 H(+)(out)</text>
        <dbReference type="Rhea" id="RHEA:29091"/>
        <dbReference type="Rhea" id="RHEA-COMP:9565"/>
        <dbReference type="Rhea" id="RHEA-COMP:9566"/>
        <dbReference type="ChEBI" id="CHEBI:15378"/>
        <dbReference type="ChEBI" id="CHEBI:16389"/>
        <dbReference type="ChEBI" id="CHEBI:17976"/>
        <dbReference type="ChEBI" id="CHEBI:57540"/>
        <dbReference type="ChEBI" id="CHEBI:57945"/>
        <dbReference type="EC" id="7.1.1.2"/>
    </reaction>
</comment>
<evidence type="ECO:0000313" key="13">
    <source>
        <dbReference type="EMBL" id="AUJ22060.1"/>
    </source>
</evidence>
<keyword evidence="7" id="KW-0520">NAD</keyword>
<reference evidence="13" key="1">
    <citation type="journal article" date="2018" name="J. Hered.">
        <title>One hundred mitochondrial genomes of cicadas.</title>
        <authorList>
            <person name="Lukasik P."/>
            <person name="Chong R.A."/>
            <person name="Nazario K."/>
            <person name="Matsuura Y."/>
            <person name="Bublitz D."/>
            <person name="Campbell M.A."/>
            <person name="Meyer M."/>
            <person name="Van Leuven J.T."/>
            <person name="Pessacq P."/>
            <person name="Veloso C."/>
            <person name="Simon C."/>
            <person name="McCutcheon J.P."/>
        </authorList>
    </citation>
    <scope>NUCLEOTIDE SEQUENCE</scope>
    <source>
        <strain evidence="13">CHOCRA</strain>
    </source>
</reference>
<organism evidence="13">
    <name type="scientific">Chonosia crassipennis</name>
    <dbReference type="NCBI Taxonomy" id="1986890"/>
    <lineage>
        <taxon>Eukaryota</taxon>
        <taxon>Metazoa</taxon>
        <taxon>Ecdysozoa</taxon>
        <taxon>Arthropoda</taxon>
        <taxon>Hexapoda</taxon>
        <taxon>Insecta</taxon>
        <taxon>Pterygota</taxon>
        <taxon>Neoptera</taxon>
        <taxon>Paraneoptera</taxon>
        <taxon>Hemiptera</taxon>
        <taxon>Auchenorrhyncha</taxon>
        <taxon>Cicadoidea</taxon>
        <taxon>Cicadidae</taxon>
        <taxon>Tibicininae</taxon>
        <taxon>Tettigadini</taxon>
        <taxon>Chonosia</taxon>
    </lineage>
</organism>
<evidence type="ECO:0000256" key="7">
    <source>
        <dbReference type="ARBA" id="ARBA00023027"/>
    </source>
</evidence>
<evidence type="ECO:0000256" key="9">
    <source>
        <dbReference type="ARBA" id="ARBA00031586"/>
    </source>
</evidence>
<comment type="subcellular location">
    <subcellularLocation>
        <location evidence="1">Membrane</location>
        <topology evidence="1">Multi-pass membrane protein</topology>
    </subcellularLocation>
</comment>
<evidence type="ECO:0000256" key="8">
    <source>
        <dbReference type="ARBA" id="ARBA00023136"/>
    </source>
</evidence>
<proteinExistence type="inferred from homology"/>
<accession>A0A343S5D5</accession>
<keyword evidence="4 11" id="KW-0812">Transmembrane</keyword>
<evidence type="ECO:0000256" key="11">
    <source>
        <dbReference type="SAM" id="Phobius"/>
    </source>
</evidence>
<comment type="similarity">
    <text evidence="2">Belongs to the complex I subunit 4L family.</text>
</comment>
<evidence type="ECO:0000256" key="3">
    <source>
        <dbReference type="ARBA" id="ARBA00016612"/>
    </source>
</evidence>
<evidence type="ECO:0000256" key="2">
    <source>
        <dbReference type="ARBA" id="ARBA00010519"/>
    </source>
</evidence>
<keyword evidence="5" id="KW-1278">Translocase</keyword>
<evidence type="ECO:0000256" key="10">
    <source>
        <dbReference type="ARBA" id="ARBA00049551"/>
    </source>
</evidence>
<feature type="transmembrane region" description="Helical" evidence="11">
    <location>
        <begin position="56"/>
        <end position="80"/>
    </location>
</feature>
<feature type="signal peptide" evidence="12">
    <location>
        <begin position="1"/>
        <end position="15"/>
    </location>
</feature>
<gene>
    <name evidence="13" type="primary">nad4l</name>
</gene>
<name>A0A343S5D5_9HEMI</name>
<protein>
    <recommendedName>
        <fullName evidence="3">NADH-ubiquinone oxidoreductase chain 4L</fullName>
    </recommendedName>
    <alternativeName>
        <fullName evidence="9">NADH dehydrogenase subunit 4L</fullName>
    </alternativeName>
</protein>
<evidence type="ECO:0000256" key="12">
    <source>
        <dbReference type="SAM" id="SignalP"/>
    </source>
</evidence>
<sequence>MNMIMFSCLMMYCSGIVSLCMARKHIMLSLLSLEFIILSLFCIFMVFLSDMNSESYMLLVFLTFSVCEGVAGLSVLVMMIRSHGNDHLVSINLSTC</sequence>
<evidence type="ECO:0000256" key="1">
    <source>
        <dbReference type="ARBA" id="ARBA00004141"/>
    </source>
</evidence>
<feature type="transmembrane region" description="Helical" evidence="11">
    <location>
        <begin position="32"/>
        <end position="49"/>
    </location>
</feature>
<reference evidence="13" key="2">
    <citation type="journal article" date="2018" name="Proc. Natl. Acad. Sci. U.S.A.">
        <title>Multiple origins of interdependent endosymbiotic complexes in a genus of cicadas.</title>
        <authorList>
            <person name="Lukasik P."/>
            <person name="Nazario K."/>
            <person name="Van Leuven J.T."/>
            <person name="Campbell M.A."/>
            <person name="Meyer M."/>
            <person name="Michalik A."/>
            <person name="Pessacq P."/>
            <person name="Simon C."/>
            <person name="Veloso C."/>
            <person name="McCutcheon J.P."/>
        </authorList>
    </citation>
    <scope>NUCLEOTIDE SEQUENCE</scope>
    <source>
        <strain evidence="13">CHOCRA</strain>
    </source>
</reference>
<evidence type="ECO:0000256" key="5">
    <source>
        <dbReference type="ARBA" id="ARBA00022967"/>
    </source>
</evidence>
<geneLocation type="mitochondrion" evidence="13"/>
<feature type="chain" id="PRO_5016749452" description="NADH-ubiquinone oxidoreductase chain 4L" evidence="12">
    <location>
        <begin position="16"/>
        <end position="96"/>
    </location>
</feature>
<evidence type="ECO:0000256" key="4">
    <source>
        <dbReference type="ARBA" id="ARBA00022692"/>
    </source>
</evidence>
<dbReference type="Gene3D" id="1.10.287.3510">
    <property type="match status" value="1"/>
</dbReference>
<dbReference type="GO" id="GO:0008137">
    <property type="term" value="F:NADH dehydrogenase (ubiquinone) activity"/>
    <property type="evidence" value="ECO:0007669"/>
    <property type="project" value="UniProtKB-EC"/>
</dbReference>